<keyword evidence="12" id="KW-1185">Reference proteome</keyword>
<dbReference type="GO" id="GO:1990404">
    <property type="term" value="F:NAD+-protein mono-ADP-ribosyltransferase activity"/>
    <property type="evidence" value="ECO:0007669"/>
    <property type="project" value="TreeGrafter"/>
</dbReference>
<dbReference type="Pfam" id="PF00644">
    <property type="entry name" value="PARP"/>
    <property type="match status" value="1"/>
</dbReference>
<dbReference type="InterPro" id="IPR050800">
    <property type="entry name" value="ARTD/PARP"/>
</dbReference>
<evidence type="ECO:0000313" key="11">
    <source>
        <dbReference type="EMBL" id="PIO62142.1"/>
    </source>
</evidence>
<keyword evidence="6" id="KW-0539">Nucleus</keyword>
<dbReference type="SUPFAM" id="SSF56399">
    <property type="entry name" value="ADP-ribosylation"/>
    <property type="match status" value="1"/>
</dbReference>
<dbReference type="OrthoDB" id="5406014at2759"/>
<dbReference type="GO" id="GO:0005730">
    <property type="term" value="C:nucleolus"/>
    <property type="evidence" value="ECO:0007669"/>
    <property type="project" value="TreeGrafter"/>
</dbReference>
<feature type="domain" description="PARP alpha-helical" evidence="10">
    <location>
        <begin position="1"/>
        <end position="102"/>
    </location>
</feature>
<name>A0A2G9TXG4_TELCI</name>
<evidence type="ECO:0000256" key="1">
    <source>
        <dbReference type="ARBA" id="ARBA00004123"/>
    </source>
</evidence>
<comment type="subcellular location">
    <subcellularLocation>
        <location evidence="1">Nucleus</location>
    </subcellularLocation>
</comment>
<dbReference type="EMBL" id="KZ352505">
    <property type="protein sequence ID" value="PIO62142.1"/>
    <property type="molecule type" value="Genomic_DNA"/>
</dbReference>
<evidence type="ECO:0000259" key="10">
    <source>
        <dbReference type="PROSITE" id="PS51060"/>
    </source>
</evidence>
<dbReference type="Gene3D" id="3.90.228.10">
    <property type="match status" value="1"/>
</dbReference>
<organism evidence="11 12">
    <name type="scientific">Teladorsagia circumcincta</name>
    <name type="common">Brown stomach worm</name>
    <name type="synonym">Ostertagia circumcincta</name>
    <dbReference type="NCBI Taxonomy" id="45464"/>
    <lineage>
        <taxon>Eukaryota</taxon>
        <taxon>Metazoa</taxon>
        <taxon>Ecdysozoa</taxon>
        <taxon>Nematoda</taxon>
        <taxon>Chromadorea</taxon>
        <taxon>Rhabditida</taxon>
        <taxon>Rhabditina</taxon>
        <taxon>Rhabditomorpha</taxon>
        <taxon>Strongyloidea</taxon>
        <taxon>Trichostrongylidae</taxon>
        <taxon>Teladorsagia</taxon>
    </lineage>
</organism>
<evidence type="ECO:0000256" key="4">
    <source>
        <dbReference type="ARBA" id="ARBA00022695"/>
    </source>
</evidence>
<evidence type="ECO:0000256" key="6">
    <source>
        <dbReference type="ARBA" id="ARBA00023242"/>
    </source>
</evidence>
<keyword evidence="2 7" id="KW-0328">Glycosyltransferase</keyword>
<dbReference type="GO" id="GO:0070212">
    <property type="term" value="P:protein poly-ADP-ribosylation"/>
    <property type="evidence" value="ECO:0007669"/>
    <property type="project" value="TreeGrafter"/>
</dbReference>
<keyword evidence="3 7" id="KW-0808">Transferase</keyword>
<evidence type="ECO:0000256" key="8">
    <source>
        <dbReference type="SAM" id="Coils"/>
    </source>
</evidence>
<evidence type="ECO:0000259" key="9">
    <source>
        <dbReference type="PROSITE" id="PS51059"/>
    </source>
</evidence>
<keyword evidence="5 7" id="KW-0520">NAD</keyword>
<evidence type="ECO:0000313" key="12">
    <source>
        <dbReference type="Proteomes" id="UP000230423"/>
    </source>
</evidence>
<reference evidence="11 12" key="1">
    <citation type="submission" date="2015-09" db="EMBL/GenBank/DDBJ databases">
        <title>Draft genome of the parasitic nematode Teladorsagia circumcincta isolate WARC Sus (inbred).</title>
        <authorList>
            <person name="Mitreva M."/>
        </authorList>
    </citation>
    <scope>NUCLEOTIDE SEQUENCE [LARGE SCALE GENOMIC DNA]</scope>
    <source>
        <strain evidence="11 12">S</strain>
    </source>
</reference>
<dbReference type="EC" id="2.4.2.-" evidence="7"/>
<dbReference type="InterPro" id="IPR036616">
    <property type="entry name" value="Poly(ADP-ribose)pol_reg_dom_sf"/>
</dbReference>
<feature type="coiled-coil region" evidence="8">
    <location>
        <begin position="13"/>
        <end position="40"/>
    </location>
</feature>
<dbReference type="PANTHER" id="PTHR10459">
    <property type="entry name" value="DNA LIGASE"/>
    <property type="match status" value="1"/>
</dbReference>
<keyword evidence="4" id="KW-0548">Nucleotidyltransferase</keyword>
<keyword evidence="8" id="KW-0175">Coiled coil</keyword>
<dbReference type="PROSITE" id="PS51059">
    <property type="entry name" value="PARP_CATALYTIC"/>
    <property type="match status" value="1"/>
</dbReference>
<dbReference type="PANTHER" id="PTHR10459:SF117">
    <property type="entry name" value="POLY [ADP-RIBOSE] POLYMERASE TANKYRASE"/>
    <property type="match status" value="1"/>
</dbReference>
<evidence type="ECO:0000256" key="5">
    <source>
        <dbReference type="ARBA" id="ARBA00023027"/>
    </source>
</evidence>
<evidence type="ECO:0000256" key="2">
    <source>
        <dbReference type="ARBA" id="ARBA00022676"/>
    </source>
</evidence>
<dbReference type="InterPro" id="IPR004102">
    <property type="entry name" value="Poly(ADP-ribose)pol_reg_dom"/>
</dbReference>
<feature type="domain" description="PARP catalytic" evidence="9">
    <location>
        <begin position="18"/>
        <end position="204"/>
    </location>
</feature>
<dbReference type="InterPro" id="IPR012317">
    <property type="entry name" value="Poly(ADP-ribose)pol_cat_dom"/>
</dbReference>
<feature type="non-terminal residue" evidence="11">
    <location>
        <position position="204"/>
    </location>
</feature>
<protein>
    <recommendedName>
        <fullName evidence="7">Poly [ADP-ribose] polymerase</fullName>
        <shortName evidence="7">PARP</shortName>
        <ecNumber evidence="7">2.4.2.-</ecNumber>
    </recommendedName>
</protein>
<dbReference type="GO" id="GO:0003950">
    <property type="term" value="F:NAD+ poly-ADP-ribosyltransferase activity"/>
    <property type="evidence" value="ECO:0007669"/>
    <property type="project" value="UniProtKB-UniRule"/>
</dbReference>
<evidence type="ECO:0000256" key="3">
    <source>
        <dbReference type="ARBA" id="ARBA00022679"/>
    </source>
</evidence>
<proteinExistence type="predicted"/>
<dbReference type="AlphaFoldDB" id="A0A2G9TXG4"/>
<accession>A0A2G9TXG4</accession>
<sequence>MACPFGHISEAAIERARAILDECEKNVDELEKVLAKENHSDADVLKVFETSRTLSGEFYNTFPIADFEYGTVKIFDLKDDINRARETLNRMAEVEVATRLLTGAAYRKDVDRIRFLWHGTKAVNLMSILKDGFLVDPHNTTITGRLFGDGIYLADSFEKSSHYCQPSANGLNYMLLCRVALGKCYTKTSWNIEWGEEMPKGYDS</sequence>
<dbReference type="Proteomes" id="UP000230423">
    <property type="component" value="Unassembled WGS sequence"/>
</dbReference>
<dbReference type="GO" id="GO:0016779">
    <property type="term" value="F:nucleotidyltransferase activity"/>
    <property type="evidence" value="ECO:0007669"/>
    <property type="project" value="UniProtKB-KW"/>
</dbReference>
<gene>
    <name evidence="11" type="ORF">TELCIR_16313</name>
</gene>
<dbReference type="SUPFAM" id="SSF47587">
    <property type="entry name" value="Domain of poly(ADP-ribose) polymerase"/>
    <property type="match status" value="1"/>
</dbReference>
<dbReference type="GO" id="GO:0006302">
    <property type="term" value="P:double-strand break repair"/>
    <property type="evidence" value="ECO:0007669"/>
    <property type="project" value="TreeGrafter"/>
</dbReference>
<evidence type="ECO:0000256" key="7">
    <source>
        <dbReference type="RuleBase" id="RU362114"/>
    </source>
</evidence>
<dbReference type="PROSITE" id="PS51060">
    <property type="entry name" value="PARP_ALPHA_HD"/>
    <property type="match status" value="1"/>
</dbReference>